<dbReference type="SMART" id="SM00052">
    <property type="entry name" value="EAL"/>
    <property type="match status" value="1"/>
</dbReference>
<dbReference type="EMBL" id="JAESWA010000029">
    <property type="protein sequence ID" value="MBL4934064.1"/>
    <property type="molecule type" value="Genomic_DNA"/>
</dbReference>
<dbReference type="Proteomes" id="UP000623681">
    <property type="component" value="Unassembled WGS sequence"/>
</dbReference>
<dbReference type="SUPFAM" id="SSF55073">
    <property type="entry name" value="Nucleotide cyclase"/>
    <property type="match status" value="1"/>
</dbReference>
<dbReference type="InterPro" id="IPR029787">
    <property type="entry name" value="Nucleotide_cyclase"/>
</dbReference>
<keyword evidence="2" id="KW-0812">Transmembrane</keyword>
<keyword evidence="2" id="KW-1133">Transmembrane helix</keyword>
<evidence type="ECO:0000259" key="4">
    <source>
        <dbReference type="PROSITE" id="PS50887"/>
    </source>
</evidence>
<keyword evidence="1" id="KW-0175">Coiled coil</keyword>
<dbReference type="FunFam" id="3.30.70.270:FF:000001">
    <property type="entry name" value="Diguanylate cyclase domain protein"/>
    <property type="match status" value="1"/>
</dbReference>
<organism evidence="5 6">
    <name type="scientific">Clostridium paridis</name>
    <dbReference type="NCBI Taxonomy" id="2803863"/>
    <lineage>
        <taxon>Bacteria</taxon>
        <taxon>Bacillati</taxon>
        <taxon>Bacillota</taxon>
        <taxon>Clostridia</taxon>
        <taxon>Eubacteriales</taxon>
        <taxon>Clostridiaceae</taxon>
        <taxon>Clostridium</taxon>
    </lineage>
</organism>
<reference evidence="5" key="1">
    <citation type="submission" date="2021-01" db="EMBL/GenBank/DDBJ databases">
        <title>Genome public.</title>
        <authorList>
            <person name="Liu C."/>
            <person name="Sun Q."/>
        </authorList>
    </citation>
    <scope>NUCLEOTIDE SEQUENCE</scope>
    <source>
        <strain evidence="5">YIM B02565</strain>
    </source>
</reference>
<dbReference type="Gene3D" id="3.20.20.450">
    <property type="entry name" value="EAL domain"/>
    <property type="match status" value="1"/>
</dbReference>
<dbReference type="InterPro" id="IPR000160">
    <property type="entry name" value="GGDEF_dom"/>
</dbReference>
<evidence type="ECO:0000256" key="1">
    <source>
        <dbReference type="SAM" id="Coils"/>
    </source>
</evidence>
<evidence type="ECO:0000259" key="3">
    <source>
        <dbReference type="PROSITE" id="PS50883"/>
    </source>
</evidence>
<feature type="transmembrane region" description="Helical" evidence="2">
    <location>
        <begin position="86"/>
        <end position="106"/>
    </location>
</feature>
<feature type="transmembrane region" description="Helical" evidence="2">
    <location>
        <begin position="112"/>
        <end position="128"/>
    </location>
</feature>
<feature type="transmembrane region" description="Helical" evidence="2">
    <location>
        <begin position="160"/>
        <end position="183"/>
    </location>
</feature>
<feature type="transmembrane region" description="Helical" evidence="2">
    <location>
        <begin position="58"/>
        <end position="79"/>
    </location>
</feature>
<dbReference type="CDD" id="cd01949">
    <property type="entry name" value="GGDEF"/>
    <property type="match status" value="1"/>
</dbReference>
<feature type="domain" description="EAL" evidence="3">
    <location>
        <begin position="416"/>
        <end position="670"/>
    </location>
</feature>
<dbReference type="NCBIfam" id="TIGR00254">
    <property type="entry name" value="GGDEF"/>
    <property type="match status" value="1"/>
</dbReference>
<sequence>MIKKKVPKTIPGIIKVINESNDIDTIERMENYIGCYYGIPVLLIGAITNYILHHELKSAVVDSIIMLVLCFCFIITQYLNIKTRIITHWISLLFSLVLIFIAIRIYKYIGPAIWTIAFINIIISSLRITRVMLNYSIISTFLVCMYYSLVLSNTPFEFGMIYIIVQIILFVLILIIAPVVHLINQAHYDRVNKMYMTEVKQREELEKMYDNIAVTHAELSSRYNELNDKNNKLKLNEEKLYRMAHFDMVTELPNRKTIMDKIDELIRVFKNSKTSFYIIFIDIDSFKKINDTMGHHVGDMFIVAAANRLKKSINEEDLIGRIGGDEFALIIQRNLSEIEAYLYMEDIRKEFSKPYIIGNNEIKSSASFGVAAFPTDGTEQVELMRNADTAMYKAKELGKNKIQFFESSMKKELLDRINFETKLKSAVHKDEFFLVFQPIYSLSEHKIRGFEALVRWESPELGMVSPSEFIPVAEELGIIVPLGEWIIRTACKSFKNIQDTYSKDIVLSLNFSVKQLEAPNIIEVVESALKDAELDPRFLEIEVTESILISSIENTITVLEKLREMNIRISLDDFGTGYSSLSYLRRLPIDVLKIDKSFIDDLLNEDKNLEIIGGIIGLAHNLGILVVAEGIEEEIQINLLESLKCDYIQGYFISKPIKEKEIEKLSSLKEIKTKLI</sequence>
<dbReference type="Gene3D" id="3.30.70.270">
    <property type="match status" value="1"/>
</dbReference>
<dbReference type="PANTHER" id="PTHR44757:SF2">
    <property type="entry name" value="BIOFILM ARCHITECTURE MAINTENANCE PROTEIN MBAA"/>
    <property type="match status" value="1"/>
</dbReference>
<feature type="transmembrane region" description="Helical" evidence="2">
    <location>
        <begin position="135"/>
        <end position="154"/>
    </location>
</feature>
<feature type="transmembrane region" description="Helical" evidence="2">
    <location>
        <begin position="33"/>
        <end position="52"/>
    </location>
</feature>
<evidence type="ECO:0000256" key="2">
    <source>
        <dbReference type="SAM" id="Phobius"/>
    </source>
</evidence>
<keyword evidence="6" id="KW-1185">Reference proteome</keyword>
<dbReference type="SMART" id="SM00267">
    <property type="entry name" value="GGDEF"/>
    <property type="match status" value="1"/>
</dbReference>
<evidence type="ECO:0000313" key="5">
    <source>
        <dbReference type="EMBL" id="MBL4934064.1"/>
    </source>
</evidence>
<dbReference type="CDD" id="cd01948">
    <property type="entry name" value="EAL"/>
    <property type="match status" value="1"/>
</dbReference>
<accession>A0A937K691</accession>
<feature type="domain" description="GGDEF" evidence="4">
    <location>
        <begin position="274"/>
        <end position="407"/>
    </location>
</feature>
<dbReference type="RefSeq" id="WP_202769525.1">
    <property type="nucleotide sequence ID" value="NZ_JAESWA010000029.1"/>
</dbReference>
<feature type="coiled-coil region" evidence="1">
    <location>
        <begin position="216"/>
        <end position="243"/>
    </location>
</feature>
<dbReference type="AlphaFoldDB" id="A0A937K691"/>
<gene>
    <name evidence="5" type="ORF">JK634_19935</name>
</gene>
<dbReference type="PANTHER" id="PTHR44757">
    <property type="entry name" value="DIGUANYLATE CYCLASE DGCP"/>
    <property type="match status" value="1"/>
</dbReference>
<dbReference type="SUPFAM" id="SSF141868">
    <property type="entry name" value="EAL domain-like"/>
    <property type="match status" value="1"/>
</dbReference>
<evidence type="ECO:0000313" key="6">
    <source>
        <dbReference type="Proteomes" id="UP000623681"/>
    </source>
</evidence>
<comment type="caution">
    <text evidence="5">The sequence shown here is derived from an EMBL/GenBank/DDBJ whole genome shotgun (WGS) entry which is preliminary data.</text>
</comment>
<dbReference type="InterPro" id="IPR001633">
    <property type="entry name" value="EAL_dom"/>
</dbReference>
<keyword evidence="2" id="KW-0472">Membrane</keyword>
<dbReference type="InterPro" id="IPR035919">
    <property type="entry name" value="EAL_sf"/>
</dbReference>
<dbReference type="Pfam" id="PF00990">
    <property type="entry name" value="GGDEF"/>
    <property type="match status" value="1"/>
</dbReference>
<name>A0A937K691_9CLOT</name>
<dbReference type="InterPro" id="IPR052155">
    <property type="entry name" value="Biofilm_reg_signaling"/>
</dbReference>
<dbReference type="PROSITE" id="PS50883">
    <property type="entry name" value="EAL"/>
    <property type="match status" value="1"/>
</dbReference>
<dbReference type="InterPro" id="IPR043128">
    <property type="entry name" value="Rev_trsase/Diguanyl_cyclase"/>
</dbReference>
<protein>
    <submittedName>
        <fullName evidence="5">EAL domain-containing protein</fullName>
    </submittedName>
</protein>
<proteinExistence type="predicted"/>
<dbReference type="PROSITE" id="PS50887">
    <property type="entry name" value="GGDEF"/>
    <property type="match status" value="1"/>
</dbReference>
<dbReference type="Pfam" id="PF00563">
    <property type="entry name" value="EAL"/>
    <property type="match status" value="1"/>
</dbReference>